<evidence type="ECO:0000313" key="4">
    <source>
        <dbReference type="EMBL" id="MBA2173609.1"/>
    </source>
</evidence>
<dbReference type="EMBL" id="JACEFG010000001">
    <property type="protein sequence ID" value="MBA2173609.1"/>
    <property type="molecule type" value="Genomic_DNA"/>
</dbReference>
<keyword evidence="3" id="KW-0812">Transmembrane</keyword>
<name>A0A838CP46_9BACI</name>
<dbReference type="InterPro" id="IPR012902">
    <property type="entry name" value="N_methyl_site"/>
</dbReference>
<feature type="transmembrane region" description="Helical" evidence="3">
    <location>
        <begin position="12"/>
        <end position="31"/>
    </location>
</feature>
<dbReference type="Pfam" id="PF07963">
    <property type="entry name" value="N_methyl"/>
    <property type="match status" value="1"/>
</dbReference>
<gene>
    <name evidence="4" type="ORF">H0266_01740</name>
</gene>
<keyword evidence="2" id="KW-0178">Competence</keyword>
<dbReference type="PROSITE" id="PS00409">
    <property type="entry name" value="PROKAR_NTER_METHYL"/>
    <property type="match status" value="1"/>
</dbReference>
<organism evidence="4 5">
    <name type="scientific">Halobacillus locisalis</name>
    <dbReference type="NCBI Taxonomy" id="220753"/>
    <lineage>
        <taxon>Bacteria</taxon>
        <taxon>Bacillati</taxon>
        <taxon>Bacillota</taxon>
        <taxon>Bacilli</taxon>
        <taxon>Bacillales</taxon>
        <taxon>Bacillaceae</taxon>
        <taxon>Halobacillus</taxon>
    </lineage>
</organism>
<evidence type="ECO:0000256" key="3">
    <source>
        <dbReference type="SAM" id="Phobius"/>
    </source>
</evidence>
<evidence type="ECO:0000256" key="2">
    <source>
        <dbReference type="ARBA" id="ARBA00023287"/>
    </source>
</evidence>
<keyword evidence="3" id="KW-0472">Membrane</keyword>
<sequence length="109" mass="12749">MNNSRGFTLVETLTAFSLFLFLTLTLLPLLFEVRSSQKDLSIQRLSLSTLHDQLHTIEEKKEATLPLIIQDHRWSHIYYEFTIEDQHLKGCLKIKEETIETICLFARSP</sequence>
<proteinExistence type="predicted"/>
<comment type="caution">
    <text evidence="4">The sequence shown here is derived from an EMBL/GenBank/DDBJ whole genome shotgun (WGS) entry which is preliminary data.</text>
</comment>
<reference evidence="4 5" key="1">
    <citation type="journal article" date="2004" name="Extremophiles">
        <title>Halobacillus locisalis sp. nov., a halophilic bacterium isolated from a marine solar saltern of the Yellow Sea in Korea.</title>
        <authorList>
            <person name="Yoon J.H."/>
            <person name="Kang K.H."/>
            <person name="Oh T.K."/>
            <person name="Park Y.H."/>
        </authorList>
    </citation>
    <scope>NUCLEOTIDE SEQUENCE [LARGE SCALE GENOMIC DNA]</scope>
    <source>
        <strain evidence="4 5">KCTC 3788</strain>
    </source>
</reference>
<dbReference type="AlphaFoldDB" id="A0A838CP46"/>
<dbReference type="GO" id="GO:0030420">
    <property type="term" value="P:establishment of competence for transformation"/>
    <property type="evidence" value="ECO:0007669"/>
    <property type="project" value="UniProtKB-KW"/>
</dbReference>
<comment type="subcellular location">
    <subcellularLocation>
        <location evidence="1">Cell surface</location>
    </subcellularLocation>
</comment>
<dbReference type="Proteomes" id="UP000571017">
    <property type="component" value="Unassembled WGS sequence"/>
</dbReference>
<keyword evidence="3" id="KW-1133">Transmembrane helix</keyword>
<protein>
    <submittedName>
        <fullName evidence="4">Prepilin-type N-terminal cleavage/methylation domain-containing protein</fullName>
    </submittedName>
</protein>
<evidence type="ECO:0000256" key="1">
    <source>
        <dbReference type="ARBA" id="ARBA00004241"/>
    </source>
</evidence>
<keyword evidence="5" id="KW-1185">Reference proteome</keyword>
<accession>A0A838CP46</accession>
<evidence type="ECO:0000313" key="5">
    <source>
        <dbReference type="Proteomes" id="UP000571017"/>
    </source>
</evidence>
<dbReference type="GO" id="GO:0009986">
    <property type="term" value="C:cell surface"/>
    <property type="evidence" value="ECO:0007669"/>
    <property type="project" value="UniProtKB-SubCell"/>
</dbReference>